<dbReference type="GO" id="GO:1901982">
    <property type="term" value="F:maltose binding"/>
    <property type="evidence" value="ECO:0007669"/>
    <property type="project" value="TreeGrafter"/>
</dbReference>
<comment type="similarity">
    <text evidence="1">Belongs to the bacterial solute-binding protein 1 family.</text>
</comment>
<dbReference type="Gene3D" id="3.40.190.10">
    <property type="entry name" value="Periplasmic binding protein-like II"/>
    <property type="match status" value="2"/>
</dbReference>
<dbReference type="Proteomes" id="UP001500420">
    <property type="component" value="Unassembled WGS sequence"/>
</dbReference>
<evidence type="ECO:0000256" key="4">
    <source>
        <dbReference type="ARBA" id="ARBA00022729"/>
    </source>
</evidence>
<dbReference type="GO" id="GO:0055052">
    <property type="term" value="C:ATP-binding cassette (ABC) transporter complex, substrate-binding subunit-containing"/>
    <property type="evidence" value="ECO:0007669"/>
    <property type="project" value="TreeGrafter"/>
</dbReference>
<reference evidence="5 6" key="1">
    <citation type="journal article" date="2019" name="Int. J. Syst. Evol. Microbiol.">
        <title>The Global Catalogue of Microorganisms (GCM) 10K type strain sequencing project: providing services to taxonomists for standard genome sequencing and annotation.</title>
        <authorList>
            <consortium name="The Broad Institute Genomics Platform"/>
            <consortium name="The Broad Institute Genome Sequencing Center for Infectious Disease"/>
            <person name="Wu L."/>
            <person name="Ma J."/>
        </authorList>
    </citation>
    <scope>NUCLEOTIDE SEQUENCE [LARGE SCALE GENOMIC DNA]</scope>
    <source>
        <strain evidence="5 6">JCM 16328</strain>
    </source>
</reference>
<name>A0AAV3T7P1_9EURY</name>
<accession>A0AAV3T7P1</accession>
<keyword evidence="6" id="KW-1185">Reference proteome</keyword>
<dbReference type="GO" id="GO:0015768">
    <property type="term" value="P:maltose transport"/>
    <property type="evidence" value="ECO:0007669"/>
    <property type="project" value="TreeGrafter"/>
</dbReference>
<dbReference type="Pfam" id="PF13416">
    <property type="entry name" value="SBP_bac_8"/>
    <property type="match status" value="1"/>
</dbReference>
<evidence type="ECO:0000313" key="5">
    <source>
        <dbReference type="EMBL" id="GAA0666388.1"/>
    </source>
</evidence>
<dbReference type="PROSITE" id="PS51318">
    <property type="entry name" value="TAT"/>
    <property type="match status" value="1"/>
</dbReference>
<proteinExistence type="inferred from homology"/>
<dbReference type="SUPFAM" id="SSF53850">
    <property type="entry name" value="Periplasmic binding protein-like II"/>
    <property type="match status" value="1"/>
</dbReference>
<keyword evidence="2" id="KW-0813">Transport</keyword>
<evidence type="ECO:0000256" key="3">
    <source>
        <dbReference type="ARBA" id="ARBA00022597"/>
    </source>
</evidence>
<dbReference type="InterPro" id="IPR006060">
    <property type="entry name" value="Maltose/Cyclodextrin-bd"/>
</dbReference>
<comment type="caution">
    <text evidence="5">The sequence shown here is derived from an EMBL/GenBank/DDBJ whole genome shotgun (WGS) entry which is preliminary data.</text>
</comment>
<keyword evidence="3" id="KW-0762">Sugar transport</keyword>
<dbReference type="EMBL" id="BAAADV010000001">
    <property type="protein sequence ID" value="GAA0666388.1"/>
    <property type="molecule type" value="Genomic_DNA"/>
</dbReference>
<dbReference type="GO" id="GO:0015144">
    <property type="term" value="F:carbohydrate transmembrane transporter activity"/>
    <property type="evidence" value="ECO:0007669"/>
    <property type="project" value="InterPro"/>
</dbReference>
<dbReference type="AlphaFoldDB" id="A0AAV3T7P1"/>
<dbReference type="InterPro" id="IPR006059">
    <property type="entry name" value="SBP"/>
</dbReference>
<organism evidence="5 6">
    <name type="scientific">Natronoarchaeum mannanilyticum</name>
    <dbReference type="NCBI Taxonomy" id="926360"/>
    <lineage>
        <taxon>Archaea</taxon>
        <taxon>Methanobacteriati</taxon>
        <taxon>Methanobacteriota</taxon>
        <taxon>Stenosarchaea group</taxon>
        <taxon>Halobacteria</taxon>
        <taxon>Halobacteriales</taxon>
        <taxon>Natronoarchaeaceae</taxon>
    </lineage>
</organism>
<sequence length="412" mass="44998">MPMDRRSVLKGASGIAAASTLSGCLGFLGGGGGGGNQGDAMLWHAMTESETETFEESLSIYNDENDAEIVAEENGDLRNNVETTLPTGDGPEMYRWAQDWAGNHYQRDFLYDASDDIDFNLEDTFSQAAVQAITVGADDAVVGLPVGGETVTLLYNKDMVDSPPETYAEMESTMEEYHDPSNGQYGLSHPIDAYFVSAWMHAFGGYYFQVNEDGEGVTGLDLDETKRGMEFVRDSIWPYVPADTNPGPQQAIFQNGSAPFAVNGPWSIATFEDNGINVGVTSFPTVDGNTPSPYTGTSMWYFTTRMADDEDRRESALDYAKWISQSEERQRAYADAHSDVPVLNSISAEDLGDQVAGFKGSYEGGIAMPNHPKMGSVWTPTEDAMNAVLQDDADIDSRFDEAAETVRSNWEE</sequence>
<evidence type="ECO:0000313" key="6">
    <source>
        <dbReference type="Proteomes" id="UP001500420"/>
    </source>
</evidence>
<dbReference type="PANTHER" id="PTHR30061">
    <property type="entry name" value="MALTOSE-BINDING PERIPLASMIC PROTEIN"/>
    <property type="match status" value="1"/>
</dbReference>
<evidence type="ECO:0000256" key="2">
    <source>
        <dbReference type="ARBA" id="ARBA00022448"/>
    </source>
</evidence>
<dbReference type="PROSITE" id="PS51257">
    <property type="entry name" value="PROKAR_LIPOPROTEIN"/>
    <property type="match status" value="1"/>
</dbReference>
<dbReference type="PANTHER" id="PTHR30061:SF50">
    <property type="entry name" value="MALTOSE_MALTODEXTRIN-BINDING PERIPLASMIC PROTEIN"/>
    <property type="match status" value="1"/>
</dbReference>
<gene>
    <name evidence="5" type="ORF">GCM10009020_09520</name>
</gene>
<dbReference type="InterPro" id="IPR006311">
    <property type="entry name" value="TAT_signal"/>
</dbReference>
<evidence type="ECO:0000256" key="1">
    <source>
        <dbReference type="ARBA" id="ARBA00008520"/>
    </source>
</evidence>
<dbReference type="GO" id="GO:0042956">
    <property type="term" value="P:maltodextrin transmembrane transport"/>
    <property type="evidence" value="ECO:0007669"/>
    <property type="project" value="TreeGrafter"/>
</dbReference>
<protein>
    <submittedName>
        <fullName evidence="5">Extracellular solute-binding protein</fullName>
    </submittedName>
</protein>
<dbReference type="PRINTS" id="PR00181">
    <property type="entry name" value="MALTOSEBP"/>
</dbReference>
<keyword evidence="4" id="KW-0732">Signal</keyword>